<dbReference type="InterPro" id="IPR003961">
    <property type="entry name" value="FN3_dom"/>
</dbReference>
<dbReference type="SMART" id="SM00060">
    <property type="entry name" value="FN3"/>
    <property type="match status" value="2"/>
</dbReference>
<dbReference type="InterPro" id="IPR037293">
    <property type="entry name" value="Gal_Oxidase_central_sf"/>
</dbReference>
<protein>
    <submittedName>
        <fullName evidence="7">N-acetylneuraminic acid mutarotase</fullName>
    </submittedName>
</protein>
<dbReference type="InterPro" id="IPR013783">
    <property type="entry name" value="Ig-like_fold"/>
</dbReference>
<feature type="signal peptide" evidence="5">
    <location>
        <begin position="1"/>
        <end position="31"/>
    </location>
</feature>
<dbReference type="Pfam" id="PF01344">
    <property type="entry name" value="Kelch_1"/>
    <property type="match status" value="1"/>
</dbReference>
<feature type="domain" description="Fibronectin type-III" evidence="6">
    <location>
        <begin position="842"/>
        <end position="932"/>
    </location>
</feature>
<keyword evidence="4" id="KW-0472">Membrane</keyword>
<dbReference type="CDD" id="cd00063">
    <property type="entry name" value="FN3"/>
    <property type="match status" value="2"/>
</dbReference>
<organism evidence="7 8">
    <name type="scientific">Ottowia thiooxydans</name>
    <dbReference type="NCBI Taxonomy" id="219182"/>
    <lineage>
        <taxon>Bacteria</taxon>
        <taxon>Pseudomonadati</taxon>
        <taxon>Pseudomonadota</taxon>
        <taxon>Betaproteobacteria</taxon>
        <taxon>Burkholderiales</taxon>
        <taxon>Comamonadaceae</taxon>
        <taxon>Ottowia</taxon>
    </lineage>
</organism>
<accession>A0ABV2QGE8</accession>
<dbReference type="Pfam" id="PF24681">
    <property type="entry name" value="Kelch_KLHDC2_KLHL20_DRC7"/>
    <property type="match status" value="1"/>
</dbReference>
<keyword evidence="5" id="KW-0732">Signal</keyword>
<dbReference type="Gene3D" id="2.60.40.10">
    <property type="entry name" value="Immunoglobulins"/>
    <property type="match status" value="2"/>
</dbReference>
<keyword evidence="4" id="KW-0812">Transmembrane</keyword>
<dbReference type="PANTHER" id="PTHR24412">
    <property type="entry name" value="KELCH PROTEIN"/>
    <property type="match status" value="1"/>
</dbReference>
<proteinExistence type="predicted"/>
<dbReference type="Pfam" id="PF00041">
    <property type="entry name" value="fn3"/>
    <property type="match status" value="2"/>
</dbReference>
<dbReference type="SMART" id="SM00612">
    <property type="entry name" value="Kelch"/>
    <property type="match status" value="7"/>
</dbReference>
<evidence type="ECO:0000313" key="8">
    <source>
        <dbReference type="Proteomes" id="UP001549320"/>
    </source>
</evidence>
<dbReference type="PANTHER" id="PTHR24412:SF489">
    <property type="entry name" value="RING FINGER DOMAIN AND KELCH REPEAT-CONTAINING PROTEIN DDB_G0271372"/>
    <property type="match status" value="1"/>
</dbReference>
<evidence type="ECO:0000259" key="6">
    <source>
        <dbReference type="PROSITE" id="PS50853"/>
    </source>
</evidence>
<dbReference type="PROSITE" id="PS50853">
    <property type="entry name" value="FN3"/>
    <property type="match status" value="2"/>
</dbReference>
<feature type="domain" description="Fibronectin type-III" evidence="6">
    <location>
        <begin position="939"/>
        <end position="1031"/>
    </location>
</feature>
<evidence type="ECO:0000256" key="2">
    <source>
        <dbReference type="ARBA" id="ARBA00022737"/>
    </source>
</evidence>
<name>A0ABV2QGE8_9BURK</name>
<keyword evidence="2" id="KW-0677">Repeat</keyword>
<dbReference type="InterPro" id="IPR015915">
    <property type="entry name" value="Kelch-typ_b-propeller"/>
</dbReference>
<feature type="chain" id="PRO_5046318293" evidence="5">
    <location>
        <begin position="32"/>
        <end position="1077"/>
    </location>
</feature>
<evidence type="ECO:0000256" key="1">
    <source>
        <dbReference type="ARBA" id="ARBA00022441"/>
    </source>
</evidence>
<dbReference type="InterPro" id="IPR011498">
    <property type="entry name" value="Kelch_2"/>
</dbReference>
<dbReference type="SUPFAM" id="SSF117281">
    <property type="entry name" value="Kelch motif"/>
    <property type="match status" value="1"/>
</dbReference>
<keyword evidence="1" id="KW-0880">Kelch repeat</keyword>
<dbReference type="RefSeq" id="WP_354448002.1">
    <property type="nucleotide sequence ID" value="NZ_JBEPSH010000011.1"/>
</dbReference>
<dbReference type="InterPro" id="IPR011043">
    <property type="entry name" value="Gal_Oxase/kelch_b-propeller"/>
</dbReference>
<keyword evidence="8" id="KW-1185">Reference proteome</keyword>
<dbReference type="InterPro" id="IPR036116">
    <property type="entry name" value="FN3_sf"/>
</dbReference>
<reference evidence="7 8" key="1">
    <citation type="submission" date="2024-06" db="EMBL/GenBank/DDBJ databases">
        <title>Sorghum-associated microbial communities from plants grown in Nebraska, USA.</title>
        <authorList>
            <person name="Schachtman D."/>
        </authorList>
    </citation>
    <scope>NUCLEOTIDE SEQUENCE [LARGE SCALE GENOMIC DNA]</scope>
    <source>
        <strain evidence="7 8">2709</strain>
    </source>
</reference>
<dbReference type="Gene3D" id="2.130.10.80">
    <property type="entry name" value="Galactose oxidase/kelch, beta-propeller"/>
    <property type="match status" value="7"/>
</dbReference>
<feature type="region of interest" description="Disordered" evidence="3">
    <location>
        <begin position="1015"/>
        <end position="1038"/>
    </location>
</feature>
<keyword evidence="4" id="KW-1133">Transmembrane helix</keyword>
<dbReference type="SUPFAM" id="SSF49265">
    <property type="entry name" value="Fibronectin type III"/>
    <property type="match status" value="1"/>
</dbReference>
<gene>
    <name evidence="7" type="ORF">ABIE13_004812</name>
</gene>
<evidence type="ECO:0000256" key="4">
    <source>
        <dbReference type="SAM" id="Phobius"/>
    </source>
</evidence>
<sequence length="1077" mass="109121">MSFLRMTVVTTPRLSFAALIITLFAVTSAQAQWEGANPMPEIRAQHTATVLSNGQVLVVGGSANLVNLSVYATTSLYNPATGQWRAGPDLAQARRAHTATPLPNGTVLLVGGLTSSGGQVPLASSSVLFDPGAGEPGVGGFTPTTTTPTLRRARHTATLLPNGQVLVVGGQGIAGQAALTSTELYDPATGTWTNAPSLPGSSFGKRDHTATLLRDGRVLVVGGESNHETPTLDAYLRELDGSWTGVPLPAGNHRTLHSATLLPDGRVFVAGGLDNNGEALRTSHFFHPLTNSWTQGPLLLAARSRHSATLLPDGRVLLAGGLGTGAAAIGTAEVLSTDGNAITPAPTTLALQARHSHHALLLPAGEVLVTGGADASGAALGSSQRYAPQPQPTVANAGGLAGSQWRLSTTLSDGSVLVTGGSRPDGNTPMPAQRYDPSTNTWASVGAPFVDGRVEGTQTLLADGRVLLTGGQPGHVGNGVYEADLYNPTTSAWSRAATAPRRRWGHTATLMPGGNVLVAGGRTSGNLADIYRPASNDWVPTAALPSWRSRHSATLLKDGRVMVAGGRGSDGTSLLSSVDIYDPATASWQSGPGPLAGPRSGHSATLLPSGQVMISGGGGDNHLYDPATGATQMLTGGTRRGNGFSMHSATLLPNGQVLLVGGRSTVTSAYVNAITLCKPSALTCADVGTTPSAIEDHTAALLPDGRVLIAGGYSVAPAATSTWLIDPRTPIGGNRVRPAITGGPSAIAAGTPLVLTGAAFIDETEAGHGATSQAASHLPLLTVQRMDGGSLHWLQPAAAATASTFTSIPLPASLPAGQYQAHIYTGGMRSAPYVFRMTSFPAPGAPTQASAQPGNSQATVTWQAPIGHPAVASYTVTDHTRGHSCTVAAPANTCTVQGLTNGTPYTFLVTATAAGGATATSIPTAPVTPNGPVNPGLGAPTNVVATAGNGRVALRWQAPAQLPGSLAPTHYTVVTSPGQAGCGTVQAPATACMVTGLANGTTYTFVVRAHAAQLTRDSSPSAPVTPSTAAPEPAPDGLAHVPALGAPAIGLLGLGAAGLGALRLRPKRRREWQAPVQ</sequence>
<evidence type="ECO:0000256" key="3">
    <source>
        <dbReference type="SAM" id="MobiDB-lite"/>
    </source>
</evidence>
<comment type="caution">
    <text evidence="7">The sequence shown here is derived from an EMBL/GenBank/DDBJ whole genome shotgun (WGS) entry which is preliminary data.</text>
</comment>
<dbReference type="InterPro" id="IPR006652">
    <property type="entry name" value="Kelch_1"/>
</dbReference>
<dbReference type="Pfam" id="PF07646">
    <property type="entry name" value="Kelch_2"/>
    <property type="match status" value="1"/>
</dbReference>
<dbReference type="Gene3D" id="2.120.10.80">
    <property type="entry name" value="Kelch-type beta propeller"/>
    <property type="match status" value="1"/>
</dbReference>
<dbReference type="EMBL" id="JBEPSH010000011">
    <property type="protein sequence ID" value="MET4579675.1"/>
    <property type="molecule type" value="Genomic_DNA"/>
</dbReference>
<evidence type="ECO:0000256" key="5">
    <source>
        <dbReference type="SAM" id="SignalP"/>
    </source>
</evidence>
<feature type="compositionally biased region" description="Low complexity" evidence="3">
    <location>
        <begin position="1018"/>
        <end position="1031"/>
    </location>
</feature>
<evidence type="ECO:0000313" key="7">
    <source>
        <dbReference type="EMBL" id="MET4579675.1"/>
    </source>
</evidence>
<dbReference type="Proteomes" id="UP001549320">
    <property type="component" value="Unassembled WGS sequence"/>
</dbReference>
<feature type="transmembrane region" description="Helical" evidence="4">
    <location>
        <begin position="1041"/>
        <end position="1062"/>
    </location>
</feature>
<dbReference type="SUPFAM" id="SSF50965">
    <property type="entry name" value="Galactose oxidase, central domain"/>
    <property type="match status" value="2"/>
</dbReference>